<dbReference type="RefSeq" id="WP_171623829.1">
    <property type="nucleotide sequence ID" value="NZ_CP053698.1"/>
</dbReference>
<proteinExistence type="predicted"/>
<comment type="caution">
    <text evidence="2">The sequence shown here is derived from an EMBL/GenBank/DDBJ whole genome shotgun (WGS) entry which is preliminary data.</text>
</comment>
<keyword evidence="1" id="KW-0472">Membrane</keyword>
<feature type="transmembrane region" description="Helical" evidence="1">
    <location>
        <begin position="55"/>
        <end position="73"/>
    </location>
</feature>
<accession>A0ABX1WPE4</accession>
<protein>
    <submittedName>
        <fullName evidence="2">Uncharacterized protein</fullName>
    </submittedName>
</protein>
<reference evidence="2 3" key="1">
    <citation type="submission" date="2020-05" db="EMBL/GenBank/DDBJ databases">
        <title>Tigecycline resistant gene in Empedobacter stercoris.</title>
        <authorList>
            <person name="Chen Y."/>
            <person name="Cheng Y."/>
            <person name="Zhou K."/>
        </authorList>
    </citation>
    <scope>NUCLEOTIDE SEQUENCE [LARGE SCALE GENOMIC DNA]</scope>
    <source>
        <strain evidence="2 3">ES202</strain>
    </source>
</reference>
<evidence type="ECO:0000313" key="3">
    <source>
        <dbReference type="Proteomes" id="UP000580344"/>
    </source>
</evidence>
<dbReference type="Proteomes" id="UP000580344">
    <property type="component" value="Unassembled WGS sequence"/>
</dbReference>
<organism evidence="2 3">
    <name type="scientific">Empedobacter stercoris</name>
    <dbReference type="NCBI Taxonomy" id="1628248"/>
    <lineage>
        <taxon>Bacteria</taxon>
        <taxon>Pseudomonadati</taxon>
        <taxon>Bacteroidota</taxon>
        <taxon>Flavobacteriia</taxon>
        <taxon>Flavobacteriales</taxon>
        <taxon>Weeksellaceae</taxon>
        <taxon>Empedobacter</taxon>
    </lineage>
</organism>
<keyword evidence="1" id="KW-0812">Transmembrane</keyword>
<sequence>MINSLDILLNIISFFIIISGLLFFGYNLLNIKFISPWDRTINKNEEMLKLISNKWFYIPFSILIINLLLMVVVKDAYEKKVYSELITKINSYDNKQFDFNKYDIKPLSKSSRFYIDKKLKINLDENYKIELQRNIDDTTSYYVFVLNYNQSSQSSIAYIIKK</sequence>
<feature type="transmembrane region" description="Helical" evidence="1">
    <location>
        <begin position="7"/>
        <end position="29"/>
    </location>
</feature>
<keyword evidence="3" id="KW-1185">Reference proteome</keyword>
<dbReference type="EMBL" id="JABFOQ010000037">
    <property type="protein sequence ID" value="NOJ76539.1"/>
    <property type="molecule type" value="Genomic_DNA"/>
</dbReference>
<gene>
    <name evidence="2" type="ORF">HMH06_11980</name>
</gene>
<keyword evidence="1" id="KW-1133">Transmembrane helix</keyword>
<evidence type="ECO:0000313" key="2">
    <source>
        <dbReference type="EMBL" id="NOJ76539.1"/>
    </source>
</evidence>
<evidence type="ECO:0000256" key="1">
    <source>
        <dbReference type="SAM" id="Phobius"/>
    </source>
</evidence>
<name>A0ABX1WPE4_9FLAO</name>